<comment type="caution">
    <text evidence="2">The sequence shown here is derived from an EMBL/GenBank/DDBJ whole genome shotgun (WGS) entry which is preliminary data.</text>
</comment>
<proteinExistence type="predicted"/>
<reference evidence="2" key="2">
    <citation type="journal article" date="2020" name="Nat. Commun.">
        <title>Large-scale genome sequencing of mycorrhizal fungi provides insights into the early evolution of symbiotic traits.</title>
        <authorList>
            <person name="Miyauchi S."/>
            <person name="Kiss E."/>
            <person name="Kuo A."/>
            <person name="Drula E."/>
            <person name="Kohler A."/>
            <person name="Sanchez-Garcia M."/>
            <person name="Morin E."/>
            <person name="Andreopoulos B."/>
            <person name="Barry K.W."/>
            <person name="Bonito G."/>
            <person name="Buee M."/>
            <person name="Carver A."/>
            <person name="Chen C."/>
            <person name="Cichocki N."/>
            <person name="Clum A."/>
            <person name="Culley D."/>
            <person name="Crous P.W."/>
            <person name="Fauchery L."/>
            <person name="Girlanda M."/>
            <person name="Hayes R.D."/>
            <person name="Keri Z."/>
            <person name="LaButti K."/>
            <person name="Lipzen A."/>
            <person name="Lombard V."/>
            <person name="Magnuson J."/>
            <person name="Maillard F."/>
            <person name="Murat C."/>
            <person name="Nolan M."/>
            <person name="Ohm R.A."/>
            <person name="Pangilinan J."/>
            <person name="Pereira M.F."/>
            <person name="Perotto S."/>
            <person name="Peter M."/>
            <person name="Pfister S."/>
            <person name="Riley R."/>
            <person name="Sitrit Y."/>
            <person name="Stielow J.B."/>
            <person name="Szollosi G."/>
            <person name="Zifcakova L."/>
            <person name="Stursova M."/>
            <person name="Spatafora J.W."/>
            <person name="Tedersoo L."/>
            <person name="Vaario L.M."/>
            <person name="Yamada A."/>
            <person name="Yan M."/>
            <person name="Wang P."/>
            <person name="Xu J."/>
            <person name="Bruns T."/>
            <person name="Baldrian P."/>
            <person name="Vilgalys R."/>
            <person name="Dunand C."/>
            <person name="Henrissat B."/>
            <person name="Grigoriev I.V."/>
            <person name="Hibbett D."/>
            <person name="Nagy L.G."/>
            <person name="Martin F.M."/>
        </authorList>
    </citation>
    <scope>NUCLEOTIDE SEQUENCE</scope>
    <source>
        <strain evidence="2">Prilba</strain>
    </source>
</reference>
<sequence>MMAPPAAKHHSLSRPDPSLCKEPMMHSNRRSSARAENSRLSHGFACNRALPRSISLFSTTGGKKPPRQPAGPPVTVSDEGTLKCHAQQGAQRKGVRHLRRRRSYPAHRHVCLDFSPPASLFPSNPPRWHISKFDALRRVLVGWKLHRNGGRPYAHRSTDNYFFSSTVYHPAIPHNTAVPTALGRIRMSYPLYRNQGIGTEQGQIWAIRRCSFDSH</sequence>
<accession>A0A9P5JZR1</accession>
<dbReference type="Proteomes" id="UP000759537">
    <property type="component" value="Unassembled WGS sequence"/>
</dbReference>
<feature type="region of interest" description="Disordered" evidence="1">
    <location>
        <begin position="1"/>
        <end position="39"/>
    </location>
</feature>
<feature type="region of interest" description="Disordered" evidence="1">
    <location>
        <begin position="56"/>
        <end position="76"/>
    </location>
</feature>
<evidence type="ECO:0000313" key="2">
    <source>
        <dbReference type="EMBL" id="KAF8471582.1"/>
    </source>
</evidence>
<organism evidence="2 3">
    <name type="scientific">Russula ochroleuca</name>
    <dbReference type="NCBI Taxonomy" id="152965"/>
    <lineage>
        <taxon>Eukaryota</taxon>
        <taxon>Fungi</taxon>
        <taxon>Dikarya</taxon>
        <taxon>Basidiomycota</taxon>
        <taxon>Agaricomycotina</taxon>
        <taxon>Agaricomycetes</taxon>
        <taxon>Russulales</taxon>
        <taxon>Russulaceae</taxon>
        <taxon>Russula</taxon>
    </lineage>
</organism>
<reference evidence="2" key="1">
    <citation type="submission" date="2019-10" db="EMBL/GenBank/DDBJ databases">
        <authorList>
            <consortium name="DOE Joint Genome Institute"/>
            <person name="Kuo A."/>
            <person name="Miyauchi S."/>
            <person name="Kiss E."/>
            <person name="Drula E."/>
            <person name="Kohler A."/>
            <person name="Sanchez-Garcia M."/>
            <person name="Andreopoulos B."/>
            <person name="Barry K.W."/>
            <person name="Bonito G."/>
            <person name="Buee M."/>
            <person name="Carver A."/>
            <person name="Chen C."/>
            <person name="Cichocki N."/>
            <person name="Clum A."/>
            <person name="Culley D."/>
            <person name="Crous P.W."/>
            <person name="Fauchery L."/>
            <person name="Girlanda M."/>
            <person name="Hayes R."/>
            <person name="Keri Z."/>
            <person name="LaButti K."/>
            <person name="Lipzen A."/>
            <person name="Lombard V."/>
            <person name="Magnuson J."/>
            <person name="Maillard F."/>
            <person name="Morin E."/>
            <person name="Murat C."/>
            <person name="Nolan M."/>
            <person name="Ohm R."/>
            <person name="Pangilinan J."/>
            <person name="Pereira M."/>
            <person name="Perotto S."/>
            <person name="Peter M."/>
            <person name="Riley R."/>
            <person name="Sitrit Y."/>
            <person name="Stielow B."/>
            <person name="Szollosi G."/>
            <person name="Zifcakova L."/>
            <person name="Stursova M."/>
            <person name="Spatafora J.W."/>
            <person name="Tedersoo L."/>
            <person name="Vaario L.-M."/>
            <person name="Yamada A."/>
            <person name="Yan M."/>
            <person name="Wang P."/>
            <person name="Xu J."/>
            <person name="Bruns T."/>
            <person name="Baldrian P."/>
            <person name="Vilgalys R."/>
            <person name="Henrissat B."/>
            <person name="Grigoriev I.V."/>
            <person name="Hibbett D."/>
            <person name="Nagy L.G."/>
            <person name="Martin F.M."/>
        </authorList>
    </citation>
    <scope>NUCLEOTIDE SEQUENCE</scope>
    <source>
        <strain evidence="2">Prilba</strain>
    </source>
</reference>
<keyword evidence="3" id="KW-1185">Reference proteome</keyword>
<gene>
    <name evidence="2" type="ORF">DFH94DRAFT_196679</name>
</gene>
<dbReference type="AlphaFoldDB" id="A0A9P5JZR1"/>
<dbReference type="EMBL" id="WHVB01000022">
    <property type="protein sequence ID" value="KAF8471582.1"/>
    <property type="molecule type" value="Genomic_DNA"/>
</dbReference>
<evidence type="ECO:0000313" key="3">
    <source>
        <dbReference type="Proteomes" id="UP000759537"/>
    </source>
</evidence>
<evidence type="ECO:0000256" key="1">
    <source>
        <dbReference type="SAM" id="MobiDB-lite"/>
    </source>
</evidence>
<name>A0A9P5JZR1_9AGAM</name>
<protein>
    <submittedName>
        <fullName evidence="2">Uncharacterized protein</fullName>
    </submittedName>
</protein>